<evidence type="ECO:0000256" key="2">
    <source>
        <dbReference type="ARBA" id="ARBA00022692"/>
    </source>
</evidence>
<proteinExistence type="predicted"/>
<keyword evidence="2" id="KW-0812">Transmembrane</keyword>
<accession>A0A8T5VFR2</accession>
<name>A0A8T5VFR2_9BRAD</name>
<evidence type="ECO:0000256" key="4">
    <source>
        <dbReference type="ARBA" id="ARBA00023136"/>
    </source>
</evidence>
<evidence type="ECO:0000256" key="3">
    <source>
        <dbReference type="ARBA" id="ARBA00022989"/>
    </source>
</evidence>
<keyword evidence="4" id="KW-0472">Membrane</keyword>
<evidence type="ECO:0000256" key="1">
    <source>
        <dbReference type="ARBA" id="ARBA00004141"/>
    </source>
</evidence>
<dbReference type="RefSeq" id="WP_166090665.1">
    <property type="nucleotide sequence ID" value="NZ_CP096255.1"/>
</dbReference>
<comment type="subcellular location">
    <subcellularLocation>
        <location evidence="1">Membrane</location>
        <topology evidence="1">Multi-pass membrane protein</topology>
    </subcellularLocation>
</comment>
<reference evidence="6" key="2">
    <citation type="submission" date="2022-04" db="EMBL/GenBank/DDBJ databases">
        <authorList>
            <person name="Bromfield E.S.P."/>
            <person name="Cloutier S."/>
        </authorList>
    </citation>
    <scope>NUCLEOTIDE SEQUENCE</scope>
    <source>
        <strain evidence="6">1S5</strain>
    </source>
</reference>
<dbReference type="InterPro" id="IPR007016">
    <property type="entry name" value="O-antigen_ligase-rel_domated"/>
</dbReference>
<dbReference type="PANTHER" id="PTHR37422:SF13">
    <property type="entry name" value="LIPOPOLYSACCHARIDE BIOSYNTHESIS PROTEIN PA4999-RELATED"/>
    <property type="match status" value="1"/>
</dbReference>
<dbReference type="GO" id="GO:0016874">
    <property type="term" value="F:ligase activity"/>
    <property type="evidence" value="ECO:0007669"/>
    <property type="project" value="UniProtKB-KW"/>
</dbReference>
<dbReference type="AlphaFoldDB" id="A0A8T5VFR2"/>
<reference evidence="6" key="1">
    <citation type="journal article" date="2017" name="Syst. Appl. Microbiol.">
        <title>Soybeans inoculated with root zone soils of Canadian native legumes harbour diverse and novel Bradyrhizobium spp. that possess agricultural potential.</title>
        <authorList>
            <person name="Bromfield E.S.P."/>
            <person name="Cloutier S."/>
            <person name="Tambong J.T."/>
            <person name="Tran Thi T.V."/>
        </authorList>
    </citation>
    <scope>NUCLEOTIDE SEQUENCE</scope>
    <source>
        <strain evidence="6">1S5</strain>
    </source>
</reference>
<sequence length="304" mass="31792">MFLFCLGFAVVALSQSAAILTVNCCALTAEGFLMDKMNLDLMRVAGGNGYGNSVNFIAGWVAILPLAAGALYISKDFAKAKIALLFFLCYAGLLVYSRAGLILALIGLPAAAVILSIAKGNVRWAVPAVVAFIIAVHLPSGGWNYYASGVGSFFGANAGEIDKPTSGDRLNKSLQDQSGADRAAAVRTGIAIAKANWLTGIGTGIYARIEPEFTSPHSMLILRLAENGLLGLISILILFAFAPIAVMRQWHRRDPLALSAAISATCFAVYAAAFGAAFSDGGLIPWGMGFGLALSCLAIQPRKP</sequence>
<organism evidence="6 7">
    <name type="scientific">Bradyrhizobium barranii subsp. apii</name>
    <dbReference type="NCBI Taxonomy" id="2819348"/>
    <lineage>
        <taxon>Bacteria</taxon>
        <taxon>Pseudomonadati</taxon>
        <taxon>Pseudomonadota</taxon>
        <taxon>Alphaproteobacteria</taxon>
        <taxon>Hyphomicrobiales</taxon>
        <taxon>Nitrobacteraceae</taxon>
        <taxon>Bradyrhizobium</taxon>
        <taxon>Bradyrhizobium barranii</taxon>
    </lineage>
</organism>
<keyword evidence="3" id="KW-1133">Transmembrane helix</keyword>
<dbReference type="Proteomes" id="UP000551709">
    <property type="component" value="Chromosome"/>
</dbReference>
<feature type="domain" description="O-antigen ligase-related" evidence="5">
    <location>
        <begin position="84"/>
        <end position="235"/>
    </location>
</feature>
<keyword evidence="6" id="KW-0436">Ligase</keyword>
<dbReference type="InterPro" id="IPR051533">
    <property type="entry name" value="WaaL-like"/>
</dbReference>
<evidence type="ECO:0000313" key="6">
    <source>
        <dbReference type="EMBL" id="UPT85170.1"/>
    </source>
</evidence>
<dbReference type="GO" id="GO:0016020">
    <property type="term" value="C:membrane"/>
    <property type="evidence" value="ECO:0007669"/>
    <property type="project" value="UniProtKB-SubCell"/>
</dbReference>
<dbReference type="PANTHER" id="PTHR37422">
    <property type="entry name" value="TEICHURONIC ACID BIOSYNTHESIS PROTEIN TUAE"/>
    <property type="match status" value="1"/>
</dbReference>
<protein>
    <submittedName>
        <fullName evidence="6">O-antigen ligase family protein</fullName>
    </submittedName>
</protein>
<evidence type="ECO:0000259" key="5">
    <source>
        <dbReference type="Pfam" id="PF04932"/>
    </source>
</evidence>
<dbReference type="EMBL" id="CP096255">
    <property type="protein sequence ID" value="UPT85170.1"/>
    <property type="molecule type" value="Genomic_DNA"/>
</dbReference>
<dbReference type="Pfam" id="PF04932">
    <property type="entry name" value="Wzy_C"/>
    <property type="match status" value="1"/>
</dbReference>
<evidence type="ECO:0000313" key="7">
    <source>
        <dbReference type="Proteomes" id="UP000551709"/>
    </source>
</evidence>
<gene>
    <name evidence="6" type="ORF">HAP41_0000033315</name>
</gene>